<dbReference type="PANTHER" id="PTHR39666:SF1">
    <property type="entry name" value="NUCLEAR PORE COMPLEX NUP2_50_61 DOMAIN-CONTAINING PROTEIN"/>
    <property type="match status" value="1"/>
</dbReference>
<protein>
    <submittedName>
        <fullName evidence="1">Zn-finger in Ran binding protein and others</fullName>
    </submittedName>
</protein>
<keyword evidence="2" id="KW-1185">Reference proteome</keyword>
<dbReference type="Gene3D" id="1.10.10.2360">
    <property type="match status" value="1"/>
</dbReference>
<reference evidence="1" key="1">
    <citation type="submission" date="2020-06" db="EMBL/GenBank/DDBJ databases">
        <authorList>
            <consortium name="Plant Systems Biology data submission"/>
        </authorList>
    </citation>
    <scope>NUCLEOTIDE SEQUENCE</scope>
    <source>
        <strain evidence="1">D6</strain>
    </source>
</reference>
<name>A0A9N8E2R2_9STRA</name>
<accession>A0A9N8E2R2</accession>
<evidence type="ECO:0000313" key="2">
    <source>
        <dbReference type="Proteomes" id="UP001153069"/>
    </source>
</evidence>
<gene>
    <name evidence="1" type="ORF">SEMRO_445_G144530.1</name>
</gene>
<organism evidence="1 2">
    <name type="scientific">Seminavis robusta</name>
    <dbReference type="NCBI Taxonomy" id="568900"/>
    <lineage>
        <taxon>Eukaryota</taxon>
        <taxon>Sar</taxon>
        <taxon>Stramenopiles</taxon>
        <taxon>Ochrophyta</taxon>
        <taxon>Bacillariophyta</taxon>
        <taxon>Bacillariophyceae</taxon>
        <taxon>Bacillariophycidae</taxon>
        <taxon>Naviculales</taxon>
        <taxon>Naviculaceae</taxon>
        <taxon>Seminavis</taxon>
    </lineage>
</organism>
<evidence type="ECO:0000313" key="1">
    <source>
        <dbReference type="EMBL" id="CAB9510634.1"/>
    </source>
</evidence>
<dbReference type="Proteomes" id="UP001153069">
    <property type="component" value="Unassembled WGS sequence"/>
</dbReference>
<dbReference type="Pfam" id="PF21240">
    <property type="entry name" value="Nup98_GLEBS"/>
    <property type="match status" value="1"/>
</dbReference>
<dbReference type="PANTHER" id="PTHR39666">
    <property type="entry name" value="RANBP2-TYPE DOMAIN-CONTAINING PROTEIN"/>
    <property type="match status" value="1"/>
</dbReference>
<dbReference type="OrthoDB" id="49668at2759"/>
<dbReference type="AlphaFoldDB" id="A0A9N8E2R2"/>
<sequence length="414" mass="45591">MKLVHQEMANGNGIKSMALHVDESYTRLQDYAKQTNAPESDLSPEWLKAAFWDALMKKEDSCFKKLSKLGPTMTHVFVQVIEELIAYHKAAGKFGWLEEQQYAVNHLKAIVKRLVGHFLDKARDLEGGYSSWGKDLLASQDGFSLGCTPVTAPATGSPSHQMSTREVLVAFYKKHNPSQLSKVDRILSAYQDKEKALFQNLERKYNVDIACILDHADSSGGSLGGVGTMRVPYQPTPEQVGITTEAIQSISAMAAYENKSAEELRVLDYAMGNLGCASASSAAVSVTCGKGPWQSLSPYDWIQIWQSFLLLAYDKHFCMSFAVEKLVMEQERHSAQLAWQELAGAKVMIHGHSSTALDCSDAVKLAFCSQKGCLVPVHPQHYAKMSHLALVGSLENPTHIGHSVFKACEFLGSL</sequence>
<proteinExistence type="predicted"/>
<dbReference type="EMBL" id="CAICTM010000444">
    <property type="protein sequence ID" value="CAB9510634.1"/>
    <property type="molecule type" value="Genomic_DNA"/>
</dbReference>
<comment type="caution">
    <text evidence="1">The sequence shown here is derived from an EMBL/GenBank/DDBJ whole genome shotgun (WGS) entry which is preliminary data.</text>
</comment>